<reference evidence="2 3" key="1">
    <citation type="submission" date="2020-08" db="EMBL/GenBank/DDBJ databases">
        <title>Genomic Encyclopedia of Type Strains, Phase III (KMG-III): the genomes of soil and plant-associated and newly described type strains.</title>
        <authorList>
            <person name="Whitman W."/>
        </authorList>
    </citation>
    <scope>NUCLEOTIDE SEQUENCE [LARGE SCALE GENOMIC DNA]</scope>
    <source>
        <strain evidence="2 3">CECT 3302</strain>
    </source>
</reference>
<organism evidence="2 3">
    <name type="scientific">Nocardioides albus</name>
    <dbReference type="NCBI Taxonomy" id="1841"/>
    <lineage>
        <taxon>Bacteria</taxon>
        <taxon>Bacillati</taxon>
        <taxon>Actinomycetota</taxon>
        <taxon>Actinomycetes</taxon>
        <taxon>Propionibacteriales</taxon>
        <taxon>Nocardioidaceae</taxon>
        <taxon>Nocardioides</taxon>
    </lineage>
</organism>
<feature type="transmembrane region" description="Helical" evidence="1">
    <location>
        <begin position="38"/>
        <end position="63"/>
    </location>
</feature>
<dbReference type="Proteomes" id="UP000577707">
    <property type="component" value="Unassembled WGS sequence"/>
</dbReference>
<sequence length="234" mass="23977">MGELAGQLLPEMVGLAVTPAAVVACLLLLGSSHPFRNVILLAGPFLVVYGLLAVAALAVGRTADAGSDDPSTVRGWISIVVGVLFLVAGAVSWFRPVRRSISPRSAGAVGPASTDEPGWVSRLRDPSPRLVLGAGALLAVVNPNVAILVSGLGIVVTADATLSVQAGGVALLLAASMIDFVVPALVFVLAGERGRGWLETATRWLLAHNRVIGIVVLIVFGVLFVGRGLTQVIS</sequence>
<feature type="transmembrane region" description="Helical" evidence="1">
    <location>
        <begin position="211"/>
        <end position="229"/>
    </location>
</feature>
<dbReference type="EMBL" id="JACHXG010000014">
    <property type="protein sequence ID" value="MBB3091867.1"/>
    <property type="molecule type" value="Genomic_DNA"/>
</dbReference>
<comment type="caution">
    <text evidence="2">The sequence shown here is derived from an EMBL/GenBank/DDBJ whole genome shotgun (WGS) entry which is preliminary data.</text>
</comment>
<feature type="transmembrane region" description="Helical" evidence="1">
    <location>
        <begin position="75"/>
        <end position="94"/>
    </location>
</feature>
<feature type="transmembrane region" description="Helical" evidence="1">
    <location>
        <begin position="168"/>
        <end position="190"/>
    </location>
</feature>
<name>A0A7W5A970_9ACTN</name>
<protein>
    <submittedName>
        <fullName evidence="2">Threonine/homoserine/homoserine lactone efflux protein</fullName>
    </submittedName>
</protein>
<dbReference type="InterPro" id="IPR021315">
    <property type="entry name" value="Gap/Sap"/>
</dbReference>
<keyword evidence="1" id="KW-0472">Membrane</keyword>
<keyword evidence="1" id="KW-0812">Transmembrane</keyword>
<accession>A0A7W5A970</accession>
<dbReference type="RefSeq" id="WP_183550889.1">
    <property type="nucleotide sequence ID" value="NZ_BMQT01000008.1"/>
</dbReference>
<feature type="transmembrane region" description="Helical" evidence="1">
    <location>
        <begin position="130"/>
        <end position="156"/>
    </location>
</feature>
<feature type="transmembrane region" description="Helical" evidence="1">
    <location>
        <begin position="12"/>
        <end position="31"/>
    </location>
</feature>
<evidence type="ECO:0000313" key="3">
    <source>
        <dbReference type="Proteomes" id="UP000577707"/>
    </source>
</evidence>
<gene>
    <name evidence="2" type="ORF">FHS12_004843</name>
</gene>
<proteinExistence type="predicted"/>
<keyword evidence="1" id="KW-1133">Transmembrane helix</keyword>
<evidence type="ECO:0000313" key="2">
    <source>
        <dbReference type="EMBL" id="MBB3091867.1"/>
    </source>
</evidence>
<evidence type="ECO:0000256" key="1">
    <source>
        <dbReference type="SAM" id="Phobius"/>
    </source>
</evidence>
<keyword evidence="3" id="KW-1185">Reference proteome</keyword>
<dbReference type="AlphaFoldDB" id="A0A7W5A970"/>
<dbReference type="Pfam" id="PF11139">
    <property type="entry name" value="SfLAP"/>
    <property type="match status" value="1"/>
</dbReference>